<organism evidence="1 2">
    <name type="scientific">Streptomyces ipomoeae 91-03</name>
    <dbReference type="NCBI Taxonomy" id="698759"/>
    <lineage>
        <taxon>Bacteria</taxon>
        <taxon>Bacillati</taxon>
        <taxon>Actinomycetota</taxon>
        <taxon>Actinomycetes</taxon>
        <taxon>Kitasatosporales</taxon>
        <taxon>Streptomycetaceae</taxon>
        <taxon>Streptomyces</taxon>
    </lineage>
</organism>
<evidence type="ECO:0000313" key="1">
    <source>
        <dbReference type="EMBL" id="EKX60999.1"/>
    </source>
</evidence>
<gene>
    <name evidence="1" type="ORF">STRIP9103_00675</name>
</gene>
<keyword evidence="2" id="KW-1185">Reference proteome</keyword>
<comment type="caution">
    <text evidence="1">The sequence shown here is derived from an EMBL/GenBank/DDBJ whole genome shotgun (WGS) entry which is preliminary data.</text>
</comment>
<accession>L1KK99</accession>
<name>L1KK99_9ACTN</name>
<evidence type="ECO:0000313" key="2">
    <source>
        <dbReference type="Proteomes" id="UP000010411"/>
    </source>
</evidence>
<reference evidence="1 2" key="1">
    <citation type="submission" date="2012-11" db="EMBL/GenBank/DDBJ databases">
        <authorList>
            <person name="Huguet-Tapia J.C."/>
            <person name="Durkin A.S."/>
            <person name="Pettis G.S."/>
            <person name="Badger J.H."/>
        </authorList>
    </citation>
    <scope>NUCLEOTIDE SEQUENCE [LARGE SCALE GENOMIC DNA]</scope>
    <source>
        <strain evidence="1 2">91-03</strain>
    </source>
</reference>
<proteinExistence type="predicted"/>
<dbReference type="EMBL" id="AEJC01000623">
    <property type="protein sequence ID" value="EKX60999.1"/>
    <property type="molecule type" value="Genomic_DNA"/>
</dbReference>
<protein>
    <submittedName>
        <fullName evidence="1">Uncharacterized protein</fullName>
    </submittedName>
</protein>
<feature type="non-terminal residue" evidence="1">
    <location>
        <position position="1"/>
    </location>
</feature>
<sequence>ITRQYGIYIPALRSR</sequence>
<dbReference type="Proteomes" id="UP000010411">
    <property type="component" value="Unassembled WGS sequence"/>
</dbReference>